<dbReference type="GO" id="GO:0048471">
    <property type="term" value="C:perinuclear region of cytoplasm"/>
    <property type="evidence" value="ECO:0007669"/>
    <property type="project" value="EnsemblMetazoa"/>
</dbReference>
<reference evidence="1 2" key="1">
    <citation type="journal article" date="2007" name="Nature">
        <title>Evolution of genes and genomes on the Drosophila phylogeny.</title>
        <authorList>
            <consortium name="Drosophila 12 Genomes Consortium"/>
            <person name="Clark A.G."/>
            <person name="Eisen M.B."/>
            <person name="Smith D.R."/>
            <person name="Bergman C.M."/>
            <person name="Oliver B."/>
            <person name="Markow T.A."/>
            <person name="Kaufman T.C."/>
            <person name="Kellis M."/>
            <person name="Gelbart W."/>
            <person name="Iyer V.N."/>
            <person name="Pollard D.A."/>
            <person name="Sackton T.B."/>
            <person name="Larracuente A.M."/>
            <person name="Singh N.D."/>
            <person name="Abad J.P."/>
            <person name="Abt D.N."/>
            <person name="Adryan B."/>
            <person name="Aguade M."/>
            <person name="Akashi H."/>
            <person name="Anderson W.W."/>
            <person name="Aquadro C.F."/>
            <person name="Ardell D.H."/>
            <person name="Arguello R."/>
            <person name="Artieri C.G."/>
            <person name="Barbash D.A."/>
            <person name="Barker D."/>
            <person name="Barsanti P."/>
            <person name="Batterham P."/>
            <person name="Batzoglou S."/>
            <person name="Begun D."/>
            <person name="Bhutkar A."/>
            <person name="Blanco E."/>
            <person name="Bosak S.A."/>
            <person name="Bradley R.K."/>
            <person name="Brand A.D."/>
            <person name="Brent M.R."/>
            <person name="Brooks A.N."/>
            <person name="Brown R.H."/>
            <person name="Butlin R.K."/>
            <person name="Caggese C."/>
            <person name="Calvi B.R."/>
            <person name="Bernardo de Carvalho A."/>
            <person name="Caspi A."/>
            <person name="Castrezana S."/>
            <person name="Celniker S.E."/>
            <person name="Chang J.L."/>
            <person name="Chapple C."/>
            <person name="Chatterji S."/>
            <person name="Chinwalla A."/>
            <person name="Civetta A."/>
            <person name="Clifton S.W."/>
            <person name="Comeron J.M."/>
            <person name="Costello J.C."/>
            <person name="Coyne J.A."/>
            <person name="Daub J."/>
            <person name="David R.G."/>
            <person name="Delcher A.L."/>
            <person name="Delehaunty K."/>
            <person name="Do C.B."/>
            <person name="Ebling H."/>
            <person name="Edwards K."/>
            <person name="Eickbush T."/>
            <person name="Evans J.D."/>
            <person name="Filipski A."/>
            <person name="Findeiss S."/>
            <person name="Freyhult E."/>
            <person name="Fulton L."/>
            <person name="Fulton R."/>
            <person name="Garcia A.C."/>
            <person name="Gardiner A."/>
            <person name="Garfield D.A."/>
            <person name="Garvin B.E."/>
            <person name="Gibson G."/>
            <person name="Gilbert D."/>
            <person name="Gnerre S."/>
            <person name="Godfrey J."/>
            <person name="Good R."/>
            <person name="Gotea V."/>
            <person name="Gravely B."/>
            <person name="Greenberg A.J."/>
            <person name="Griffiths-Jones S."/>
            <person name="Gross S."/>
            <person name="Guigo R."/>
            <person name="Gustafson E.A."/>
            <person name="Haerty W."/>
            <person name="Hahn M.W."/>
            <person name="Halligan D.L."/>
            <person name="Halpern A.L."/>
            <person name="Halter G.M."/>
            <person name="Han M.V."/>
            <person name="Heger A."/>
            <person name="Hillier L."/>
            <person name="Hinrichs A.S."/>
            <person name="Holmes I."/>
            <person name="Hoskins R.A."/>
            <person name="Hubisz M.J."/>
            <person name="Hultmark D."/>
            <person name="Huntley M.A."/>
            <person name="Jaffe D.B."/>
            <person name="Jagadeeshan S."/>
            <person name="Jeck W.R."/>
            <person name="Johnson J."/>
            <person name="Jones C.D."/>
            <person name="Jordan W.C."/>
            <person name="Karpen G.H."/>
            <person name="Kataoka E."/>
            <person name="Keightley P.D."/>
            <person name="Kheradpour P."/>
            <person name="Kirkness E.F."/>
            <person name="Koerich L.B."/>
            <person name="Kristiansen K."/>
            <person name="Kudrna D."/>
            <person name="Kulathinal R.J."/>
            <person name="Kumar S."/>
            <person name="Kwok R."/>
            <person name="Lander E."/>
            <person name="Langley C.H."/>
            <person name="Lapoint R."/>
            <person name="Lazzaro B.P."/>
            <person name="Lee S.J."/>
            <person name="Levesque L."/>
            <person name="Li R."/>
            <person name="Lin C.F."/>
            <person name="Lin M.F."/>
            <person name="Lindblad-Toh K."/>
            <person name="Llopart A."/>
            <person name="Long M."/>
            <person name="Low L."/>
            <person name="Lozovsky E."/>
            <person name="Lu J."/>
            <person name="Luo M."/>
            <person name="Machado C.A."/>
            <person name="Makalowski W."/>
            <person name="Marzo M."/>
            <person name="Matsuda M."/>
            <person name="Matzkin L."/>
            <person name="McAllister B."/>
            <person name="McBride C.S."/>
            <person name="McKernan B."/>
            <person name="McKernan K."/>
            <person name="Mendez-Lago M."/>
            <person name="Minx P."/>
            <person name="Mollenhauer M.U."/>
            <person name="Montooth K."/>
            <person name="Mount S.M."/>
            <person name="Mu X."/>
            <person name="Myers E."/>
            <person name="Negre B."/>
            <person name="Newfeld S."/>
            <person name="Nielsen R."/>
            <person name="Noor M.A."/>
            <person name="O'Grady P."/>
            <person name="Pachter L."/>
            <person name="Papaceit M."/>
            <person name="Parisi M.J."/>
            <person name="Parisi M."/>
            <person name="Parts L."/>
            <person name="Pedersen J.S."/>
            <person name="Pesole G."/>
            <person name="Phillippy A.M."/>
            <person name="Ponting C.P."/>
            <person name="Pop M."/>
            <person name="Porcelli D."/>
            <person name="Powell J.R."/>
            <person name="Prohaska S."/>
            <person name="Pruitt K."/>
            <person name="Puig M."/>
            <person name="Quesneville H."/>
            <person name="Ram K.R."/>
            <person name="Rand D."/>
            <person name="Rasmussen M.D."/>
            <person name="Reed L.K."/>
            <person name="Reenan R."/>
            <person name="Reily A."/>
            <person name="Remington K.A."/>
            <person name="Rieger T.T."/>
            <person name="Ritchie M.G."/>
            <person name="Robin C."/>
            <person name="Rogers Y.H."/>
            <person name="Rohde C."/>
            <person name="Rozas J."/>
            <person name="Rubenfield M.J."/>
            <person name="Ruiz A."/>
            <person name="Russo S."/>
            <person name="Salzberg S.L."/>
            <person name="Sanchez-Gracia A."/>
            <person name="Saranga D.J."/>
            <person name="Sato H."/>
            <person name="Schaeffer S.W."/>
            <person name="Schatz M.C."/>
            <person name="Schlenke T."/>
            <person name="Schwartz R."/>
            <person name="Segarra C."/>
            <person name="Singh R.S."/>
            <person name="Sirot L."/>
            <person name="Sirota M."/>
            <person name="Sisneros N.B."/>
            <person name="Smith C.D."/>
            <person name="Smith T.F."/>
            <person name="Spieth J."/>
            <person name="Stage D.E."/>
            <person name="Stark A."/>
            <person name="Stephan W."/>
            <person name="Strausberg R.L."/>
            <person name="Strempel S."/>
            <person name="Sturgill D."/>
            <person name="Sutton G."/>
            <person name="Sutton G.G."/>
            <person name="Tao W."/>
            <person name="Teichmann S."/>
            <person name="Tobari Y.N."/>
            <person name="Tomimura Y."/>
            <person name="Tsolas J.M."/>
            <person name="Valente V.L."/>
            <person name="Venter E."/>
            <person name="Venter J.C."/>
            <person name="Vicario S."/>
            <person name="Vieira F.G."/>
            <person name="Vilella A.J."/>
            <person name="Villasante A."/>
            <person name="Walenz B."/>
            <person name="Wang J."/>
            <person name="Wasserman M."/>
            <person name="Watts T."/>
            <person name="Wilson D."/>
            <person name="Wilson R.K."/>
            <person name="Wing R.A."/>
            <person name="Wolfner M.F."/>
            <person name="Wong A."/>
            <person name="Wong G.K."/>
            <person name="Wu C.I."/>
            <person name="Wu G."/>
            <person name="Yamamoto D."/>
            <person name="Yang H.P."/>
            <person name="Yang S.P."/>
            <person name="Yorke J.A."/>
            <person name="Yoshida K."/>
            <person name="Zdobnov E."/>
            <person name="Zhang P."/>
            <person name="Zhang Y."/>
            <person name="Zimin A.V."/>
            <person name="Baldwin J."/>
            <person name="Abdouelleil A."/>
            <person name="Abdulkadir J."/>
            <person name="Abebe A."/>
            <person name="Abera B."/>
            <person name="Abreu J."/>
            <person name="Acer S.C."/>
            <person name="Aftuck L."/>
            <person name="Alexander A."/>
            <person name="An P."/>
            <person name="Anderson E."/>
            <person name="Anderson S."/>
            <person name="Arachi H."/>
            <person name="Azer M."/>
            <person name="Bachantsang P."/>
            <person name="Barry A."/>
            <person name="Bayul T."/>
            <person name="Berlin A."/>
            <person name="Bessette D."/>
            <person name="Bloom T."/>
            <person name="Blye J."/>
            <person name="Boguslavskiy L."/>
            <person name="Bonnet C."/>
            <person name="Boukhgalter B."/>
            <person name="Bourzgui I."/>
            <person name="Brown A."/>
            <person name="Cahill P."/>
            <person name="Channer S."/>
            <person name="Cheshatsang Y."/>
            <person name="Chuda L."/>
            <person name="Citroen M."/>
            <person name="Collymore A."/>
            <person name="Cooke P."/>
            <person name="Costello M."/>
            <person name="D'Aco K."/>
            <person name="Daza R."/>
            <person name="De Haan G."/>
            <person name="DeGray S."/>
            <person name="DeMaso C."/>
            <person name="Dhargay N."/>
            <person name="Dooley K."/>
            <person name="Dooley E."/>
            <person name="Doricent M."/>
            <person name="Dorje P."/>
            <person name="Dorjee K."/>
            <person name="Dupes A."/>
            <person name="Elong R."/>
            <person name="Falk J."/>
            <person name="Farina A."/>
            <person name="Faro S."/>
            <person name="Ferguson D."/>
            <person name="Fisher S."/>
            <person name="Foley C.D."/>
            <person name="Franke A."/>
            <person name="Friedrich D."/>
            <person name="Gadbois L."/>
            <person name="Gearin G."/>
            <person name="Gearin C.R."/>
            <person name="Giannoukos G."/>
            <person name="Goode T."/>
            <person name="Graham J."/>
            <person name="Grandbois E."/>
            <person name="Grewal S."/>
            <person name="Gyaltsen K."/>
            <person name="Hafez N."/>
            <person name="Hagos B."/>
            <person name="Hall J."/>
            <person name="Henson C."/>
            <person name="Hollinger A."/>
            <person name="Honan T."/>
            <person name="Huard M.D."/>
            <person name="Hughes L."/>
            <person name="Hurhula B."/>
            <person name="Husby M.E."/>
            <person name="Kamat A."/>
            <person name="Kanga B."/>
            <person name="Kashin S."/>
            <person name="Khazanovich D."/>
            <person name="Kisner P."/>
            <person name="Lance K."/>
            <person name="Lara M."/>
            <person name="Lee W."/>
            <person name="Lennon N."/>
            <person name="Letendre F."/>
            <person name="LeVine R."/>
            <person name="Lipovsky A."/>
            <person name="Liu X."/>
            <person name="Liu J."/>
            <person name="Liu S."/>
            <person name="Lokyitsang T."/>
            <person name="Lokyitsang Y."/>
            <person name="Lubonja R."/>
            <person name="Lui A."/>
            <person name="MacDonald P."/>
            <person name="Magnisalis V."/>
            <person name="Maru K."/>
            <person name="Matthews C."/>
            <person name="McCusker W."/>
            <person name="McDonough S."/>
            <person name="Mehta T."/>
            <person name="Meldrim J."/>
            <person name="Meneus L."/>
            <person name="Mihai O."/>
            <person name="Mihalev A."/>
            <person name="Mihova T."/>
            <person name="Mittelman R."/>
            <person name="Mlenga V."/>
            <person name="Montmayeur A."/>
            <person name="Mulrain L."/>
            <person name="Navidi A."/>
            <person name="Naylor J."/>
            <person name="Negash T."/>
            <person name="Nguyen T."/>
            <person name="Nguyen N."/>
            <person name="Nicol R."/>
            <person name="Norbu C."/>
            <person name="Norbu N."/>
            <person name="Novod N."/>
            <person name="O'Neill B."/>
            <person name="Osman S."/>
            <person name="Markiewicz E."/>
            <person name="Oyono O.L."/>
            <person name="Patti C."/>
            <person name="Phunkhang P."/>
            <person name="Pierre F."/>
            <person name="Priest M."/>
            <person name="Raghuraman S."/>
            <person name="Rege F."/>
            <person name="Reyes R."/>
            <person name="Rise C."/>
            <person name="Rogov P."/>
            <person name="Ross K."/>
            <person name="Ryan E."/>
            <person name="Settipalli S."/>
            <person name="Shea T."/>
            <person name="Sherpa N."/>
            <person name="Shi L."/>
            <person name="Shih D."/>
            <person name="Sparrow T."/>
            <person name="Spaulding J."/>
            <person name="Stalker J."/>
            <person name="Stange-Thomann N."/>
            <person name="Stavropoulos S."/>
            <person name="Stone C."/>
            <person name="Strader C."/>
            <person name="Tesfaye S."/>
            <person name="Thomson T."/>
            <person name="Thoulutsang Y."/>
            <person name="Thoulutsang D."/>
            <person name="Topham K."/>
            <person name="Topping I."/>
            <person name="Tsamla T."/>
            <person name="Vassiliev H."/>
            <person name="Vo A."/>
            <person name="Wangchuk T."/>
            <person name="Wangdi T."/>
            <person name="Weiand M."/>
            <person name="Wilkinson J."/>
            <person name="Wilson A."/>
            <person name="Yadav S."/>
            <person name="Young G."/>
            <person name="Yu Q."/>
            <person name="Zembek L."/>
            <person name="Zhong D."/>
            <person name="Zimmer A."/>
            <person name="Zwirko Z."/>
            <person name="Jaffe D.B."/>
            <person name="Alvarez P."/>
            <person name="Brockman W."/>
            <person name="Butler J."/>
            <person name="Chin C."/>
            <person name="Gnerre S."/>
            <person name="Grabherr M."/>
            <person name="Kleber M."/>
            <person name="Mauceli E."/>
            <person name="MacCallum I."/>
        </authorList>
    </citation>
    <scope>NUCLEOTIDE SEQUENCE [LARGE SCALE GENOMIC DNA]</scope>
    <source>
        <strain evidence="2">MSH-3 / Tucson 14011-0111.49</strain>
    </source>
</reference>
<sequence>MLLGADNARALTHEYAKAAQQLAEKGSLINLDKVDATVEGRRHHLQRADAELFLKNNEIAIIGFFQEAKIFTKTAYALDSFVFGVSSSAKTMA</sequence>
<protein>
    <submittedName>
        <fullName evidence="1">GL14137</fullName>
    </submittedName>
</protein>
<dbReference type="HOGENOM" id="CLU_2401980_0_0_1"/>
<evidence type="ECO:0000313" key="2">
    <source>
        <dbReference type="Proteomes" id="UP000008744"/>
    </source>
</evidence>
<dbReference type="AlphaFoldDB" id="B4IQT3"/>
<dbReference type="GO" id="GO:0005635">
    <property type="term" value="C:nuclear envelope"/>
    <property type="evidence" value="ECO:0007669"/>
    <property type="project" value="EnsemblMetazoa"/>
</dbReference>
<organism evidence="2">
    <name type="scientific">Drosophila persimilis</name>
    <name type="common">Fruit fly</name>
    <dbReference type="NCBI Taxonomy" id="7234"/>
    <lineage>
        <taxon>Eukaryota</taxon>
        <taxon>Metazoa</taxon>
        <taxon>Ecdysozoa</taxon>
        <taxon>Arthropoda</taxon>
        <taxon>Hexapoda</taxon>
        <taxon>Insecta</taxon>
        <taxon>Pterygota</taxon>
        <taxon>Neoptera</taxon>
        <taxon>Endopterygota</taxon>
        <taxon>Diptera</taxon>
        <taxon>Brachycera</taxon>
        <taxon>Muscomorpha</taxon>
        <taxon>Ephydroidea</taxon>
        <taxon>Drosophilidae</taxon>
        <taxon>Drosophila</taxon>
        <taxon>Sophophora</taxon>
    </lineage>
</organism>
<dbReference type="GO" id="GO:0005615">
    <property type="term" value="C:extracellular space"/>
    <property type="evidence" value="ECO:0007669"/>
    <property type="project" value="EnsemblMetazoa"/>
</dbReference>
<dbReference type="GO" id="GO:0070732">
    <property type="term" value="C:spindle envelope"/>
    <property type="evidence" value="ECO:0007669"/>
    <property type="project" value="EnsemblMetazoa"/>
</dbReference>
<gene>
    <name evidence="1" type="primary">Dper\GL14137</name>
    <name evidence="1" type="ORF">Dper_GL14137</name>
</gene>
<dbReference type="GO" id="GO:0045169">
    <property type="term" value="C:fusome"/>
    <property type="evidence" value="ECO:0007669"/>
    <property type="project" value="EnsemblMetazoa"/>
</dbReference>
<dbReference type="Proteomes" id="UP000008744">
    <property type="component" value="Unassembled WGS sequence"/>
</dbReference>
<dbReference type="GO" id="GO:0043025">
    <property type="term" value="C:neuronal cell body"/>
    <property type="evidence" value="ECO:0007669"/>
    <property type="project" value="EnsemblMetazoa"/>
</dbReference>
<evidence type="ECO:0000313" key="1">
    <source>
        <dbReference type="EMBL" id="EDW30698.1"/>
    </source>
</evidence>
<proteinExistence type="predicted"/>
<dbReference type="OrthoDB" id="72053at2759"/>
<accession>B4IQT3</accession>
<dbReference type="eggNOG" id="KOG0190">
    <property type="taxonomic scope" value="Eukaryota"/>
</dbReference>
<name>B4IQT3_DROPE</name>
<dbReference type="STRING" id="7234.B4IQT3"/>
<dbReference type="SMR" id="B4IQT3"/>
<dbReference type="Gene3D" id="3.40.30.10">
    <property type="entry name" value="Glutaredoxin"/>
    <property type="match status" value="1"/>
</dbReference>
<keyword evidence="2" id="KW-1185">Reference proteome</keyword>
<dbReference type="GO" id="GO:0005791">
    <property type="term" value="C:rough endoplasmic reticulum"/>
    <property type="evidence" value="ECO:0007669"/>
    <property type="project" value="EnsemblMetazoa"/>
</dbReference>
<dbReference type="EMBL" id="CH689642">
    <property type="protein sequence ID" value="EDW30698.1"/>
    <property type="molecule type" value="Genomic_DNA"/>
</dbReference>
<dbReference type="GO" id="GO:0060187">
    <property type="term" value="C:cell pole"/>
    <property type="evidence" value="ECO:0007669"/>
    <property type="project" value="EnsemblMetazoa"/>
</dbReference>